<evidence type="ECO:0000313" key="3">
    <source>
        <dbReference type="WBParaSite" id="PSAMB.scaffold639size44918.g7763.t1"/>
    </source>
</evidence>
<proteinExistence type="predicted"/>
<organism evidence="2 3">
    <name type="scientific">Plectus sambesii</name>
    <dbReference type="NCBI Taxonomy" id="2011161"/>
    <lineage>
        <taxon>Eukaryota</taxon>
        <taxon>Metazoa</taxon>
        <taxon>Ecdysozoa</taxon>
        <taxon>Nematoda</taxon>
        <taxon>Chromadorea</taxon>
        <taxon>Plectida</taxon>
        <taxon>Plectina</taxon>
        <taxon>Plectoidea</taxon>
        <taxon>Plectidae</taxon>
        <taxon>Plectus</taxon>
    </lineage>
</organism>
<feature type="compositionally biased region" description="Basic residues" evidence="1">
    <location>
        <begin position="82"/>
        <end position="91"/>
    </location>
</feature>
<protein>
    <submittedName>
        <fullName evidence="3">Uncharacterized protein</fullName>
    </submittedName>
</protein>
<dbReference type="AlphaFoldDB" id="A0A914X2M3"/>
<accession>A0A914X2M3</accession>
<evidence type="ECO:0000256" key="1">
    <source>
        <dbReference type="SAM" id="MobiDB-lite"/>
    </source>
</evidence>
<feature type="region of interest" description="Disordered" evidence="1">
    <location>
        <begin position="48"/>
        <end position="130"/>
    </location>
</feature>
<sequence length="130" mass="13378">MTAGCDAGRPATDGPNGLGSAGSARADDRGVSLDASCVCRRALSRRTADNTAQIGGQTVACADASERRANSSSPSNGPEHKRGMHLGRKKCLGWSARPHGNAGESSRGRRRTNAANDGVNGTRCPQMTAQ</sequence>
<dbReference type="WBParaSite" id="PSAMB.scaffold639size44918.g7763.t1">
    <property type="protein sequence ID" value="PSAMB.scaffold639size44918.g7763.t1"/>
    <property type="gene ID" value="PSAMB.scaffold639size44918.g7763"/>
</dbReference>
<dbReference type="Proteomes" id="UP000887566">
    <property type="component" value="Unplaced"/>
</dbReference>
<keyword evidence="2" id="KW-1185">Reference proteome</keyword>
<feature type="region of interest" description="Disordered" evidence="1">
    <location>
        <begin position="1"/>
        <end position="30"/>
    </location>
</feature>
<reference evidence="3" key="1">
    <citation type="submission" date="2022-11" db="UniProtKB">
        <authorList>
            <consortium name="WormBaseParasite"/>
        </authorList>
    </citation>
    <scope>IDENTIFICATION</scope>
</reference>
<name>A0A914X2M3_9BILA</name>
<evidence type="ECO:0000313" key="2">
    <source>
        <dbReference type="Proteomes" id="UP000887566"/>
    </source>
</evidence>